<protein>
    <recommendedName>
        <fullName evidence="1">Baseplate structural protein Gp10 C-terminal domain-containing protein</fullName>
    </recommendedName>
</protein>
<feature type="domain" description="Baseplate structural protein Gp10 C-terminal" evidence="1">
    <location>
        <begin position="355"/>
        <end position="511"/>
    </location>
</feature>
<dbReference type="OrthoDB" id="3633at10239"/>
<proteinExistence type="predicted"/>
<name>A0A0D4DC45_9CAUD</name>
<accession>A0A0D4DC45</accession>
<reference evidence="2 3" key="1">
    <citation type="journal article" date="2016" name="Genom Data">
        <title>Complete genome sequence of a giant Vibrio phage ValKK3 infecting Vibrio alginolyticus.</title>
        <authorList>
            <person name="Lal T.M."/>
            <person name="Sano M."/>
            <person name="Hatai K."/>
            <person name="Ransangan J."/>
        </authorList>
    </citation>
    <scope>NUCLEOTIDE SEQUENCE [LARGE SCALE GENOMIC DNA]</scope>
</reference>
<organism evidence="2 3">
    <name type="scientific">Vibrio phage ValKK3</name>
    <dbReference type="NCBI Taxonomy" id="1610855"/>
    <lineage>
        <taxon>Viruses</taxon>
        <taxon>Duplodnaviria</taxon>
        <taxon>Heunggongvirae</taxon>
        <taxon>Uroviricota</taxon>
        <taxon>Caudoviricetes</taxon>
        <taxon>Pantevenvirales</taxon>
        <taxon>Straboviridae</taxon>
        <taxon>Schizotequatrovirus</taxon>
        <taxon>Schizotequatrovirus valkk3</taxon>
    </lineage>
</organism>
<dbReference type="Pfam" id="PF21939">
    <property type="entry name" value="Gp10_C"/>
    <property type="match status" value="1"/>
</dbReference>
<evidence type="ECO:0000313" key="3">
    <source>
        <dbReference type="Proteomes" id="UP000202888"/>
    </source>
</evidence>
<keyword evidence="3" id="KW-1185">Reference proteome</keyword>
<dbReference type="InterPro" id="IPR053827">
    <property type="entry name" value="Gp10_C"/>
</dbReference>
<dbReference type="Proteomes" id="UP000202888">
    <property type="component" value="Segment"/>
</dbReference>
<evidence type="ECO:0000259" key="1">
    <source>
        <dbReference type="Pfam" id="PF21939"/>
    </source>
</evidence>
<dbReference type="EMBL" id="KP671755">
    <property type="protein sequence ID" value="AJT61138.1"/>
    <property type="molecule type" value="Genomic_DNA"/>
</dbReference>
<dbReference type="RefSeq" id="YP_009201400.1">
    <property type="nucleotide sequence ID" value="NC_028829.1"/>
</dbReference>
<sequence length="512" mass="56659">MSGTNIFTHASDAAQYVYLQPFTSPGSAFESGGDVQSIMELFDDSALAPLPSLPYATTTEVGIVEYATQAEANALDDLLTVITPASLDGVDQFVSPATSTQLGNLQELRNTDLTRTYSSSDASRLLSYRRLNEMMTTRNALADDTTNESQGFAEFANLSETLAYNPDRFISPLRTWNLIKAEIPNPWAQATETYTGVLRTVAERDGYKSDGSIAITVKGLNYVKATTSKRGAFKLTQNNYDRNASDSDEYAITPGTIDNLIATPTKHGFFELPSSYVNDSTKATSAALGVDLNTLLGPDGGTITGVLKCDNIYTNIISRQKQSSYGGTYYTTVQEQREMFPNNQLDAKIGLEGRPVGSIFHCTSSVDPNEIFGGVWYKMRAGRTMMGQGIGDDGFTRRYYAAGSFSDIDRVQLYESNLPQHQHAGWGEAYTGSREGCIRYETHRSPYGVTYTCDEYNTVSYWRFGITGSRNNPGSKSTDRDNYMYYNEAVGGNEPHENMMPYYPVYIWRRVK</sequence>
<dbReference type="GeneID" id="26628623"/>
<evidence type="ECO:0000313" key="2">
    <source>
        <dbReference type="EMBL" id="AJT61138.1"/>
    </source>
</evidence>
<dbReference type="KEGG" id="vg:26628623"/>